<reference evidence="2 3" key="1">
    <citation type="journal article" date="2024" name="Science">
        <title>Giant polyketide synthase enzymes in the biosynthesis of giant marine polyether toxins.</title>
        <authorList>
            <person name="Fallon T.R."/>
            <person name="Shende V.V."/>
            <person name="Wierzbicki I.H."/>
            <person name="Pendleton A.L."/>
            <person name="Watervoot N.F."/>
            <person name="Auber R.P."/>
            <person name="Gonzalez D.J."/>
            <person name="Wisecaver J.H."/>
            <person name="Moore B.S."/>
        </authorList>
    </citation>
    <scope>NUCLEOTIDE SEQUENCE [LARGE SCALE GENOMIC DNA]</scope>
    <source>
        <strain evidence="2 3">12B1</strain>
    </source>
</reference>
<dbReference type="AlphaFoldDB" id="A0AB34JBE6"/>
<gene>
    <name evidence="2" type="ORF">AB1Y20_002331</name>
</gene>
<name>A0AB34JBE6_PRYPA</name>
<evidence type="ECO:0000256" key="1">
    <source>
        <dbReference type="SAM" id="MobiDB-lite"/>
    </source>
</evidence>
<protein>
    <submittedName>
        <fullName evidence="2">Uncharacterized protein</fullName>
    </submittedName>
</protein>
<evidence type="ECO:0000313" key="2">
    <source>
        <dbReference type="EMBL" id="KAL1515715.1"/>
    </source>
</evidence>
<keyword evidence="3" id="KW-1185">Reference proteome</keyword>
<dbReference type="EMBL" id="JBGBPQ010000011">
    <property type="protein sequence ID" value="KAL1515715.1"/>
    <property type="molecule type" value="Genomic_DNA"/>
</dbReference>
<comment type="caution">
    <text evidence="2">The sequence shown here is derived from an EMBL/GenBank/DDBJ whole genome shotgun (WGS) entry which is preliminary data.</text>
</comment>
<accession>A0AB34JBE6</accession>
<dbReference type="Proteomes" id="UP001515480">
    <property type="component" value="Unassembled WGS sequence"/>
</dbReference>
<organism evidence="2 3">
    <name type="scientific">Prymnesium parvum</name>
    <name type="common">Toxic golden alga</name>
    <dbReference type="NCBI Taxonomy" id="97485"/>
    <lineage>
        <taxon>Eukaryota</taxon>
        <taxon>Haptista</taxon>
        <taxon>Haptophyta</taxon>
        <taxon>Prymnesiophyceae</taxon>
        <taxon>Prymnesiales</taxon>
        <taxon>Prymnesiaceae</taxon>
        <taxon>Prymnesium</taxon>
    </lineage>
</organism>
<feature type="region of interest" description="Disordered" evidence="1">
    <location>
        <begin position="1"/>
        <end position="59"/>
    </location>
</feature>
<sequence>MERACASSSGADASTSPSIADRSTPPSIADRFDSPSIADCSKSPSIAMTPPISDRDKCTPTFQSIVAGKVGRATRMSSYREQVGRISQQRSLPTVVPLQLV</sequence>
<feature type="compositionally biased region" description="Low complexity" evidence="1">
    <location>
        <begin position="1"/>
        <end position="18"/>
    </location>
</feature>
<proteinExistence type="predicted"/>
<evidence type="ECO:0000313" key="3">
    <source>
        <dbReference type="Proteomes" id="UP001515480"/>
    </source>
</evidence>